<feature type="transmembrane region" description="Helical" evidence="1">
    <location>
        <begin position="395"/>
        <end position="414"/>
    </location>
</feature>
<reference evidence="4 5" key="1">
    <citation type="journal article" date="2016" name="Front. Microbiol.">
        <title>Genomic Resource of Rice Seed Associated Bacteria.</title>
        <authorList>
            <person name="Midha S."/>
            <person name="Bansal K."/>
            <person name="Sharma S."/>
            <person name="Kumar N."/>
            <person name="Patil P.P."/>
            <person name="Chaudhry V."/>
            <person name="Patil P.B."/>
        </authorList>
    </citation>
    <scope>NUCLEOTIDE SEQUENCE [LARGE SCALE GENOMIC DNA]</scope>
    <source>
        <strain evidence="4 5">NS263</strain>
    </source>
</reference>
<keyword evidence="1" id="KW-0472">Membrane</keyword>
<keyword evidence="1" id="KW-0812">Transmembrane</keyword>
<comment type="caution">
    <text evidence="4">The sequence shown here is derived from an EMBL/GenBank/DDBJ whole genome shotgun (WGS) entry which is preliminary data.</text>
</comment>
<evidence type="ECO:0008006" key="6">
    <source>
        <dbReference type="Google" id="ProtNLM"/>
    </source>
</evidence>
<gene>
    <name evidence="4" type="ORF">NS263_09465</name>
</gene>
<evidence type="ECO:0000256" key="1">
    <source>
        <dbReference type="SAM" id="Phobius"/>
    </source>
</evidence>
<dbReference type="Pfam" id="PF24672">
    <property type="entry name" value="DUF7654"/>
    <property type="match status" value="1"/>
</dbReference>
<organism evidence="4 5">
    <name type="scientific">Curtobacterium oceanosedimentum</name>
    <dbReference type="NCBI Taxonomy" id="465820"/>
    <lineage>
        <taxon>Bacteria</taxon>
        <taxon>Bacillati</taxon>
        <taxon>Actinomycetota</taxon>
        <taxon>Actinomycetes</taxon>
        <taxon>Micrococcales</taxon>
        <taxon>Microbacteriaceae</taxon>
        <taxon>Curtobacterium</taxon>
    </lineage>
</organism>
<feature type="transmembrane region" description="Helical" evidence="1">
    <location>
        <begin position="283"/>
        <end position="306"/>
    </location>
</feature>
<dbReference type="InterPro" id="IPR056071">
    <property type="entry name" value="DUF7654"/>
</dbReference>
<dbReference type="EMBL" id="LDRB01000042">
    <property type="protein sequence ID" value="KTR39807.1"/>
    <property type="molecule type" value="Genomic_DNA"/>
</dbReference>
<feature type="transmembrane region" description="Helical" evidence="1">
    <location>
        <begin position="206"/>
        <end position="223"/>
    </location>
</feature>
<evidence type="ECO:0000313" key="5">
    <source>
        <dbReference type="Proteomes" id="UP000078335"/>
    </source>
</evidence>
<proteinExistence type="predicted"/>
<feature type="transmembrane region" description="Helical" evidence="1">
    <location>
        <begin position="474"/>
        <end position="497"/>
    </location>
</feature>
<feature type="transmembrane region" description="Helical" evidence="1">
    <location>
        <begin position="509"/>
        <end position="526"/>
    </location>
</feature>
<feature type="transmembrane region" description="Helical" evidence="1">
    <location>
        <begin position="434"/>
        <end position="454"/>
    </location>
</feature>
<keyword evidence="1" id="KW-1133">Transmembrane helix</keyword>
<feature type="transmembrane region" description="Helical" evidence="1">
    <location>
        <begin position="533"/>
        <end position="552"/>
    </location>
</feature>
<dbReference type="RefSeq" id="WP_058729026.1">
    <property type="nucleotide sequence ID" value="NZ_LDRB01000042.1"/>
</dbReference>
<accession>A0ABR5S724</accession>
<feature type="domain" description="DUF7657" evidence="3">
    <location>
        <begin position="48"/>
        <end position="447"/>
    </location>
</feature>
<keyword evidence="5" id="KW-1185">Reference proteome</keyword>
<dbReference type="Pfam" id="PF24677">
    <property type="entry name" value="DUF7657"/>
    <property type="match status" value="1"/>
</dbReference>
<evidence type="ECO:0000259" key="3">
    <source>
        <dbReference type="Pfam" id="PF24677"/>
    </source>
</evidence>
<dbReference type="Proteomes" id="UP000078335">
    <property type="component" value="Unassembled WGS sequence"/>
</dbReference>
<feature type="transmembrane region" description="Helical" evidence="1">
    <location>
        <begin position="253"/>
        <end position="271"/>
    </location>
</feature>
<feature type="transmembrane region" description="Helical" evidence="1">
    <location>
        <begin position="363"/>
        <end position="383"/>
    </location>
</feature>
<protein>
    <recommendedName>
        <fullName evidence="6">Glycosyltransferase RgtA/B/C/D-like domain-containing protein</fullName>
    </recommendedName>
</protein>
<feature type="domain" description="DUF7654" evidence="2">
    <location>
        <begin position="560"/>
        <end position="698"/>
    </location>
</feature>
<feature type="transmembrane region" description="Helical" evidence="1">
    <location>
        <begin position="40"/>
        <end position="62"/>
    </location>
</feature>
<evidence type="ECO:0000313" key="4">
    <source>
        <dbReference type="EMBL" id="KTR39807.1"/>
    </source>
</evidence>
<feature type="transmembrane region" description="Helical" evidence="1">
    <location>
        <begin position="158"/>
        <end position="175"/>
    </location>
</feature>
<sequence>MTSPTAVRPRPDSRATAAWIRAGAAWQRVVAPRPSGLPNLLVLVGFPVVALLVVVVLVALGISGNSSGVYWQSFGTGADPDLLAGRPQGIRSDEWLVQSSWIISQVREGFPVVNQSFPGGMDATIQNDLPTWDWSSVFRPHVVGFLFLPLDQGMAVRWWLPVLAALVAAYVFAVTVMPRRPVTAGALAIALCLSPMIQWWFLPTTIWPVAWAFTGLTAVLWAFRSSRRWPGIVAAAATGYLTVTMVMSIYVPYMVPAAVVLVAIAIGFLVERLRTPAVPWRRTLLRLVPLAVAAVGAVAVIGVWALTRIDTIRAVLGTVYPGQRLEATGASDFGAVVSLFSAPFQRASQFGVVQGLSVNQSEAAAPLMIALFLVPALVWVFVVQLRRERRTDWPVLATGAVLVLLFAFLLVPHWDALAHLLLLDRSTDARLRLAFDLLGVVAVALLAARLDAGVGRRRPLGETTVDEVPAPTRVPWVVAGYGAVLVLGSVVVVYSSLHAQSSPVLGASHAWRYVALLLAVAVVALARRWLAAGAVLVLAAAVVVGGGVNPLYRGVFDLATQTTAGRAVSDIVDEHPDARWVGIGGYVPTAMLLETGAHSYNGVQTYPPEEMWQEIDPSGSQEQIWNRLANVNWLDGDGDPKLFLPVRDQIQVGFDGCSSFAQRNVQYVLADQQVTDQCLTQVRKVTQGAESLWIYQVERR</sequence>
<name>A0ABR5S724_9MICO</name>
<evidence type="ECO:0000259" key="2">
    <source>
        <dbReference type="Pfam" id="PF24672"/>
    </source>
</evidence>
<feature type="transmembrane region" description="Helical" evidence="1">
    <location>
        <begin position="182"/>
        <end position="200"/>
    </location>
</feature>
<dbReference type="InterPro" id="IPR056074">
    <property type="entry name" value="DUF7657"/>
</dbReference>
<feature type="transmembrane region" description="Helical" evidence="1">
    <location>
        <begin position="230"/>
        <end position="247"/>
    </location>
</feature>